<dbReference type="Proteomes" id="UP001215598">
    <property type="component" value="Unassembled WGS sequence"/>
</dbReference>
<protein>
    <recommendedName>
        <fullName evidence="3">F-box domain-containing protein</fullName>
    </recommendedName>
</protein>
<name>A0AAD7J458_9AGAR</name>
<reference evidence="1" key="1">
    <citation type="submission" date="2023-03" db="EMBL/GenBank/DDBJ databases">
        <title>Massive genome expansion in bonnet fungi (Mycena s.s.) driven by repeated elements and novel gene families across ecological guilds.</title>
        <authorList>
            <consortium name="Lawrence Berkeley National Laboratory"/>
            <person name="Harder C.B."/>
            <person name="Miyauchi S."/>
            <person name="Viragh M."/>
            <person name="Kuo A."/>
            <person name="Thoen E."/>
            <person name="Andreopoulos B."/>
            <person name="Lu D."/>
            <person name="Skrede I."/>
            <person name="Drula E."/>
            <person name="Henrissat B."/>
            <person name="Morin E."/>
            <person name="Kohler A."/>
            <person name="Barry K."/>
            <person name="LaButti K."/>
            <person name="Morin E."/>
            <person name="Salamov A."/>
            <person name="Lipzen A."/>
            <person name="Mereny Z."/>
            <person name="Hegedus B."/>
            <person name="Baldrian P."/>
            <person name="Stursova M."/>
            <person name="Weitz H."/>
            <person name="Taylor A."/>
            <person name="Grigoriev I.V."/>
            <person name="Nagy L.G."/>
            <person name="Martin F."/>
            <person name="Kauserud H."/>
        </authorList>
    </citation>
    <scope>NUCLEOTIDE SEQUENCE</scope>
    <source>
        <strain evidence="1">CBHHK182m</strain>
    </source>
</reference>
<comment type="caution">
    <text evidence="1">The sequence shown here is derived from an EMBL/GenBank/DDBJ whole genome shotgun (WGS) entry which is preliminary data.</text>
</comment>
<organism evidence="1 2">
    <name type="scientific">Mycena metata</name>
    <dbReference type="NCBI Taxonomy" id="1033252"/>
    <lineage>
        <taxon>Eukaryota</taxon>
        <taxon>Fungi</taxon>
        <taxon>Dikarya</taxon>
        <taxon>Basidiomycota</taxon>
        <taxon>Agaricomycotina</taxon>
        <taxon>Agaricomycetes</taxon>
        <taxon>Agaricomycetidae</taxon>
        <taxon>Agaricales</taxon>
        <taxon>Marasmiineae</taxon>
        <taxon>Mycenaceae</taxon>
        <taxon>Mycena</taxon>
    </lineage>
</organism>
<proteinExistence type="predicted"/>
<sequence>MSETRTTFFTINCAEKLESPNQLFALTSDSVSTSASANGNSNYAASLEIITNSSVLALSQVCARWHDIALGTPSLWSEVGLDAVLWQSPATAKTAMSLLQVFLSRGGNVPLSILITNNTDMPFHGPPLQLLAQHSSRWRSATLNCPMGDLRHLALVNGNLPILETLEITPRGRALGTLQRISLRQSPRWRTCLGRTAFVCGFISTTGSAVGAMHSVLTSPIHLRMSAASQSNSLASSIGTTVRRHWPLSLLASHCHPCGRSPSARTNILASRYYGRSLNSSPSLRVPDHERADGRGANLEIITDSLLQALTRTPDAPSLVPHLESLHIRSRLGFMDDVYLAMVVSRLEPGVRRFTSLLEILPQCVDCREFDPGVLTRLRELVARGDLEMSLPAPC</sequence>
<evidence type="ECO:0000313" key="1">
    <source>
        <dbReference type="EMBL" id="KAJ7756626.1"/>
    </source>
</evidence>
<keyword evidence="2" id="KW-1185">Reference proteome</keyword>
<accession>A0AAD7J458</accession>
<evidence type="ECO:0000313" key="2">
    <source>
        <dbReference type="Proteomes" id="UP001215598"/>
    </source>
</evidence>
<evidence type="ECO:0008006" key="3">
    <source>
        <dbReference type="Google" id="ProtNLM"/>
    </source>
</evidence>
<gene>
    <name evidence="1" type="ORF">B0H16DRAFT_1538552</name>
</gene>
<dbReference type="AlphaFoldDB" id="A0AAD7J458"/>
<dbReference type="EMBL" id="JARKIB010000046">
    <property type="protein sequence ID" value="KAJ7756626.1"/>
    <property type="molecule type" value="Genomic_DNA"/>
</dbReference>